<evidence type="ECO:0000313" key="3">
    <source>
        <dbReference type="Proteomes" id="UP000319449"/>
    </source>
</evidence>
<sequence length="312" mass="35075">MKRFLLPHLICPVCLPYEYQLDLSVDCETDGDIITGSLTCKKCKRRFPIREGIAQLLPSPDSCPAGAQWRYEEAGMVDQYLWCHYRDLLGDTEECSIAALVTCLAGHVSSAFDAGCSVGRVAFEMAARSSWAVGCDLSLNFIRTARRLARDRHLTFTLPLEGNLRETFHIKLPEAWKTDNLEFVMADVLKVPFSKGTFQQMASLNLLDRVSYPLAHLYEMNRVARDQSASFLFASPFSWTTSATSEELWLGGTTAGPYKGRGLENVRSLLEGKGKVLSPPWHISRAGAITWRMRSHCNHYELIRSEFLVAAR</sequence>
<dbReference type="EMBL" id="VLLN01000001">
    <property type="protein sequence ID" value="TWJ33610.1"/>
    <property type="molecule type" value="Genomic_DNA"/>
</dbReference>
<comment type="caution">
    <text evidence="2">The sequence shown here is derived from an EMBL/GenBank/DDBJ whole genome shotgun (WGS) entry which is preliminary data.</text>
</comment>
<proteinExistence type="predicted"/>
<dbReference type="AlphaFoldDB" id="A0A562WT70"/>
<feature type="domain" description="Methyltransferase type 11" evidence="1">
    <location>
        <begin position="113"/>
        <end position="226"/>
    </location>
</feature>
<dbReference type="Pfam" id="PF08241">
    <property type="entry name" value="Methyltransf_11"/>
    <property type="match status" value="1"/>
</dbReference>
<dbReference type="GO" id="GO:0008757">
    <property type="term" value="F:S-adenosylmethionine-dependent methyltransferase activity"/>
    <property type="evidence" value="ECO:0007669"/>
    <property type="project" value="InterPro"/>
</dbReference>
<protein>
    <submittedName>
        <fullName evidence="2">Uncharacterized protein YbaR (Trm112 family)</fullName>
    </submittedName>
</protein>
<dbReference type="PANTHER" id="PTHR45445">
    <property type="match status" value="1"/>
</dbReference>
<dbReference type="InterPro" id="IPR013216">
    <property type="entry name" value="Methyltransf_11"/>
</dbReference>
<dbReference type="InterPro" id="IPR005651">
    <property type="entry name" value="Trm112-like"/>
</dbReference>
<dbReference type="Gene3D" id="2.20.25.10">
    <property type="match status" value="1"/>
</dbReference>
<evidence type="ECO:0000313" key="2">
    <source>
        <dbReference type="EMBL" id="TWJ33610.1"/>
    </source>
</evidence>
<dbReference type="Pfam" id="PF03966">
    <property type="entry name" value="Trm112p"/>
    <property type="match status" value="1"/>
</dbReference>
<dbReference type="PANTHER" id="PTHR45445:SF2">
    <property type="entry name" value="METHYLTRANSFERASE TYPE 11 DOMAIN-CONTAINING PROTEIN"/>
    <property type="match status" value="1"/>
</dbReference>
<organism evidence="2 3">
    <name type="scientific">Geobacter argillaceus</name>
    <dbReference type="NCBI Taxonomy" id="345631"/>
    <lineage>
        <taxon>Bacteria</taxon>
        <taxon>Pseudomonadati</taxon>
        <taxon>Thermodesulfobacteriota</taxon>
        <taxon>Desulfuromonadia</taxon>
        <taxon>Geobacterales</taxon>
        <taxon>Geobacteraceae</taxon>
        <taxon>Geobacter</taxon>
    </lineage>
</organism>
<dbReference type="Proteomes" id="UP000319449">
    <property type="component" value="Unassembled WGS sequence"/>
</dbReference>
<gene>
    <name evidence="2" type="ORF">JN12_00288</name>
</gene>
<keyword evidence="3" id="KW-1185">Reference proteome</keyword>
<dbReference type="InterPro" id="IPR029063">
    <property type="entry name" value="SAM-dependent_MTases_sf"/>
</dbReference>
<evidence type="ECO:0000259" key="1">
    <source>
        <dbReference type="Pfam" id="PF08241"/>
    </source>
</evidence>
<reference evidence="2 3" key="1">
    <citation type="submission" date="2019-07" db="EMBL/GenBank/DDBJ databases">
        <title>Genomic Encyclopedia of Archaeal and Bacterial Type Strains, Phase II (KMG-II): from individual species to whole genera.</title>
        <authorList>
            <person name="Goeker M."/>
        </authorList>
    </citation>
    <scope>NUCLEOTIDE SEQUENCE [LARGE SCALE GENOMIC DNA]</scope>
    <source>
        <strain evidence="2 3">ATCC BAA-1139</strain>
    </source>
</reference>
<dbReference type="RefSeq" id="WP_145017326.1">
    <property type="nucleotide sequence ID" value="NZ_VLLN01000001.1"/>
</dbReference>
<name>A0A562WT70_9BACT</name>
<dbReference type="SUPFAM" id="SSF53335">
    <property type="entry name" value="S-adenosyl-L-methionine-dependent methyltransferases"/>
    <property type="match status" value="1"/>
</dbReference>
<dbReference type="OrthoDB" id="9768004at2"/>
<dbReference type="Gene3D" id="3.40.50.150">
    <property type="entry name" value="Vaccinia Virus protein VP39"/>
    <property type="match status" value="1"/>
</dbReference>
<dbReference type="SUPFAM" id="SSF158997">
    <property type="entry name" value="Trm112p-like"/>
    <property type="match status" value="1"/>
</dbReference>
<accession>A0A562WT70</accession>